<dbReference type="SUPFAM" id="SSF52518">
    <property type="entry name" value="Thiamin diphosphate-binding fold (THDP-binding)"/>
    <property type="match status" value="1"/>
</dbReference>
<dbReference type="InterPro" id="IPR033248">
    <property type="entry name" value="Transketolase_C"/>
</dbReference>
<dbReference type="PANTHER" id="PTHR43825:SF1">
    <property type="entry name" value="TRANSKETOLASE-LIKE PYRIMIDINE-BINDING DOMAIN-CONTAINING PROTEIN"/>
    <property type="match status" value="1"/>
</dbReference>
<dbReference type="EMBL" id="BMJB01000001">
    <property type="protein sequence ID" value="GGA53490.1"/>
    <property type="molecule type" value="Genomic_DNA"/>
</dbReference>
<dbReference type="SUPFAM" id="SSF52922">
    <property type="entry name" value="TK C-terminal domain-like"/>
    <property type="match status" value="1"/>
</dbReference>
<evidence type="ECO:0000256" key="2">
    <source>
        <dbReference type="ARBA" id="ARBA00007131"/>
    </source>
</evidence>
<dbReference type="Pfam" id="PF02779">
    <property type="entry name" value="Transket_pyr"/>
    <property type="match status" value="1"/>
</dbReference>
<dbReference type="RefSeq" id="WP_188757407.1">
    <property type="nucleotide sequence ID" value="NZ_BMJB01000001.1"/>
</dbReference>
<dbReference type="InterPro" id="IPR029061">
    <property type="entry name" value="THDP-binding"/>
</dbReference>
<dbReference type="InterPro" id="IPR005475">
    <property type="entry name" value="Transketolase-like_Pyr-bd"/>
</dbReference>
<feature type="domain" description="Transketolase-like pyrimidine-binding" evidence="4">
    <location>
        <begin position="17"/>
        <end position="182"/>
    </location>
</feature>
<dbReference type="CDD" id="cd07033">
    <property type="entry name" value="TPP_PYR_DXS_TK_like"/>
    <property type="match status" value="1"/>
</dbReference>
<protein>
    <submittedName>
        <fullName evidence="5">Transketolase</fullName>
    </submittedName>
</protein>
<comment type="cofactor">
    <cofactor evidence="1">
        <name>thiamine diphosphate</name>
        <dbReference type="ChEBI" id="CHEBI:58937"/>
    </cofactor>
</comment>
<evidence type="ECO:0000313" key="6">
    <source>
        <dbReference type="Proteomes" id="UP000648801"/>
    </source>
</evidence>
<dbReference type="Gene3D" id="3.40.50.970">
    <property type="match status" value="1"/>
</dbReference>
<reference evidence="5" key="2">
    <citation type="submission" date="2020-09" db="EMBL/GenBank/DDBJ databases">
        <authorList>
            <person name="Sun Q."/>
            <person name="Zhou Y."/>
        </authorList>
    </citation>
    <scope>NUCLEOTIDE SEQUENCE</scope>
    <source>
        <strain evidence="5">CGMCC 1.15447</strain>
    </source>
</reference>
<dbReference type="FunFam" id="3.40.50.970:FF:000129">
    <property type="entry name" value="Transketolase"/>
    <property type="match status" value="1"/>
</dbReference>
<evidence type="ECO:0000256" key="3">
    <source>
        <dbReference type="ARBA" id="ARBA00023052"/>
    </source>
</evidence>
<evidence type="ECO:0000256" key="1">
    <source>
        <dbReference type="ARBA" id="ARBA00001964"/>
    </source>
</evidence>
<keyword evidence="6" id="KW-1185">Reference proteome</keyword>
<dbReference type="Pfam" id="PF02780">
    <property type="entry name" value="Transketolase_C"/>
    <property type="match status" value="1"/>
</dbReference>
<sequence>MSTVHTSPAHTGKAQRFDCRIAWSETLEQLAAADSRVCAVVNDSVSSTRLSGFRSKFPNRFVNVGIAEQNMIGVGCGLANGGMVPYVSGASCFLTARAMEQVKVDMAYSNSNVKLCGMSSGMAYGELGPTHHSIEDLAWTRILPNLSVVVPADPRETAAVVRASLQHVGPQFLRISRVPVPQVNTEDYEFTLGKAVRLRDGDDVTIVANGLMVSRALDAAQSLEARGVSARVLNMSSMKPFDSDAIIDAARTTRGIVTAEEALAAGGLGGAVAEVLCVHHPARMRILGVPGVFAPTGSAEFLLEHFGLTATGIEQAALDLLGVRG</sequence>
<evidence type="ECO:0000259" key="4">
    <source>
        <dbReference type="SMART" id="SM00861"/>
    </source>
</evidence>
<dbReference type="Proteomes" id="UP000648801">
    <property type="component" value="Unassembled WGS sequence"/>
</dbReference>
<dbReference type="PANTHER" id="PTHR43825">
    <property type="entry name" value="PYRUVATE DEHYDROGENASE E1 COMPONENT"/>
    <property type="match status" value="1"/>
</dbReference>
<proteinExistence type="inferred from homology"/>
<dbReference type="InterPro" id="IPR009014">
    <property type="entry name" value="Transketo_C/PFOR_II"/>
</dbReference>
<dbReference type="SMART" id="SM00861">
    <property type="entry name" value="Transket_pyr"/>
    <property type="match status" value="1"/>
</dbReference>
<dbReference type="AlphaFoldDB" id="A0A916VYJ0"/>
<name>A0A916VYJ0_9BACT</name>
<dbReference type="InterPro" id="IPR051157">
    <property type="entry name" value="PDH/Transketolase"/>
</dbReference>
<accession>A0A916VYJ0</accession>
<organism evidence="5 6">
    <name type="scientific">Edaphobacter acidisoli</name>
    <dbReference type="NCBI Taxonomy" id="2040573"/>
    <lineage>
        <taxon>Bacteria</taxon>
        <taxon>Pseudomonadati</taxon>
        <taxon>Acidobacteriota</taxon>
        <taxon>Terriglobia</taxon>
        <taxon>Terriglobales</taxon>
        <taxon>Acidobacteriaceae</taxon>
        <taxon>Edaphobacter</taxon>
    </lineage>
</organism>
<gene>
    <name evidence="5" type="primary">tkt</name>
    <name evidence="5" type="ORF">GCM10011507_00730</name>
</gene>
<dbReference type="Gene3D" id="3.40.50.920">
    <property type="match status" value="1"/>
</dbReference>
<keyword evidence="3" id="KW-0786">Thiamine pyrophosphate</keyword>
<evidence type="ECO:0000313" key="5">
    <source>
        <dbReference type="EMBL" id="GGA53490.1"/>
    </source>
</evidence>
<comment type="similarity">
    <text evidence="2">Belongs to the transketolase family.</text>
</comment>
<comment type="caution">
    <text evidence="5">The sequence shown here is derived from an EMBL/GenBank/DDBJ whole genome shotgun (WGS) entry which is preliminary data.</text>
</comment>
<reference evidence="5" key="1">
    <citation type="journal article" date="2014" name="Int. J. Syst. Evol. Microbiol.">
        <title>Complete genome sequence of Corynebacterium casei LMG S-19264T (=DSM 44701T), isolated from a smear-ripened cheese.</title>
        <authorList>
            <consortium name="US DOE Joint Genome Institute (JGI-PGF)"/>
            <person name="Walter F."/>
            <person name="Albersmeier A."/>
            <person name="Kalinowski J."/>
            <person name="Ruckert C."/>
        </authorList>
    </citation>
    <scope>NUCLEOTIDE SEQUENCE</scope>
    <source>
        <strain evidence="5">CGMCC 1.15447</strain>
    </source>
</reference>